<dbReference type="InterPro" id="IPR010839">
    <property type="entry name" value="AtuA_N"/>
</dbReference>
<reference evidence="3" key="1">
    <citation type="submission" date="2023-01" db="EMBL/GenBank/DDBJ databases">
        <title>The chitinases involved in constricting ring structure development in the nematode-trapping fungus Drechslerella dactyloides.</title>
        <authorList>
            <person name="Wang R."/>
            <person name="Zhang L."/>
            <person name="Tang P."/>
            <person name="Li S."/>
            <person name="Liang L."/>
        </authorList>
    </citation>
    <scope>NUCLEOTIDE SEQUENCE</scope>
    <source>
        <strain evidence="3">YMF1.00031</strain>
    </source>
</reference>
<evidence type="ECO:0008006" key="5">
    <source>
        <dbReference type="Google" id="ProtNLM"/>
    </source>
</evidence>
<keyword evidence="4" id="KW-1185">Reference proteome</keyword>
<dbReference type="EMBL" id="JAQGDS010000007">
    <property type="protein sequence ID" value="KAJ6259367.1"/>
    <property type="molecule type" value="Genomic_DNA"/>
</dbReference>
<feature type="domain" description="DUF4387" evidence="2">
    <location>
        <begin position="525"/>
        <end position="620"/>
    </location>
</feature>
<dbReference type="Pfam" id="PF07287">
    <property type="entry name" value="AtuA"/>
    <property type="match status" value="2"/>
</dbReference>
<dbReference type="Pfam" id="PF14330">
    <property type="entry name" value="DUF4387"/>
    <property type="match status" value="1"/>
</dbReference>
<dbReference type="InterPro" id="IPR025496">
    <property type="entry name" value="DUF4387"/>
</dbReference>
<dbReference type="Proteomes" id="UP001221413">
    <property type="component" value="Unassembled WGS sequence"/>
</dbReference>
<feature type="domain" description="Acyclic terpene utilisation N-terminal" evidence="1">
    <location>
        <begin position="274"/>
        <end position="427"/>
    </location>
</feature>
<protein>
    <recommendedName>
        <fullName evidence="5">Caib baif family enzyme</fullName>
    </recommendedName>
</protein>
<evidence type="ECO:0000313" key="4">
    <source>
        <dbReference type="Proteomes" id="UP001221413"/>
    </source>
</evidence>
<organism evidence="3 4">
    <name type="scientific">Drechslerella dactyloides</name>
    <name type="common">Nematode-trapping fungus</name>
    <name type="synonym">Arthrobotrys dactyloides</name>
    <dbReference type="NCBI Taxonomy" id="74499"/>
    <lineage>
        <taxon>Eukaryota</taxon>
        <taxon>Fungi</taxon>
        <taxon>Dikarya</taxon>
        <taxon>Ascomycota</taxon>
        <taxon>Pezizomycotina</taxon>
        <taxon>Orbiliomycetes</taxon>
        <taxon>Orbiliales</taxon>
        <taxon>Orbiliaceae</taxon>
        <taxon>Drechslerella</taxon>
    </lineage>
</organism>
<feature type="domain" description="Acyclic terpene utilisation N-terminal" evidence="1">
    <location>
        <begin position="124"/>
        <end position="247"/>
    </location>
</feature>
<dbReference type="AlphaFoldDB" id="A0AAD6IW02"/>
<evidence type="ECO:0000259" key="1">
    <source>
        <dbReference type="Pfam" id="PF07287"/>
    </source>
</evidence>
<evidence type="ECO:0000259" key="2">
    <source>
        <dbReference type="Pfam" id="PF14330"/>
    </source>
</evidence>
<accession>A0AAD6IW02</accession>
<sequence>MPSAATVNLYSCSENSLRVRKFATMSPSKTTTDEIRIFTPIGQLGQGFSEEIFWDTLESGIDAMIMDGGSTDSGPGRLALGKTNVPKAGLVRDLELLTKGCHLYNVPVLIGSAGGDGENAFVDACVEIIRDCIKKNGYRPMDILSIYSEIPKDLIRQKMKDGLIIPCGGAVPELQDSDVEAATRVVAQMGLEPYLKAMEENRGFDIIVGGRAYDPAPYAAFCLYKGFEDMGLNYAMGKLMECGAQCSVPKSREALAIMRRDSFDFRCLDPKSKCTVTSVASHFLYEKTRPDVLHGPGGQLHLNDAKFEQIDNQTVRVRDAKFHAEPEGEYTVKLEGARIAGYHTIFLGALRDPILISQLDPWIAWIEGMVKSQVRGFEYEVKIHRYGVNGVMGPLELDTSVGKEVCIVGQVKAATQAQADQVASMTKFGFTHAPYAGQLATAGNFAWPLTPCEISMGPLAEFCVYHIMRKADPIGLFPIKVELFAGANTFVQEVTTHKPSLKISAPKSAKKYPLEPEPVAGTCYLGDIASVLRSKNSGPYELTLDVMFGDQETYERVKTSGVLSAESIAKMYKISNKDVLACLFWDPAMAFKATIKRPQVSGGFGESDTHGSQQHIPLLYTTLPWGRT</sequence>
<name>A0AAD6IW02_DREDA</name>
<evidence type="ECO:0000313" key="3">
    <source>
        <dbReference type="EMBL" id="KAJ6259367.1"/>
    </source>
</evidence>
<comment type="caution">
    <text evidence="3">The sequence shown here is derived from an EMBL/GenBank/DDBJ whole genome shotgun (WGS) entry which is preliminary data.</text>
</comment>
<gene>
    <name evidence="3" type="ORF">Dda_6268</name>
</gene>
<proteinExistence type="predicted"/>